<dbReference type="PANTHER" id="PTHR30622:SF2">
    <property type="entry name" value="UNDECAPRENYL-DIPHOSPHATASE"/>
    <property type="match status" value="1"/>
</dbReference>
<comment type="function">
    <text evidence="14">Catalyzes the dephosphorylation of undecaprenyl diphosphate (UPP). Confers resistance to bacitracin.</text>
</comment>
<evidence type="ECO:0000313" key="15">
    <source>
        <dbReference type="EMBL" id="QAT18008.1"/>
    </source>
</evidence>
<evidence type="ECO:0000256" key="11">
    <source>
        <dbReference type="ARBA" id="ARBA00032707"/>
    </source>
</evidence>
<keyword evidence="8 14" id="KW-1133">Transmembrane helix</keyword>
<feature type="transmembrane region" description="Helical" evidence="14">
    <location>
        <begin position="206"/>
        <end position="222"/>
    </location>
</feature>
<dbReference type="GO" id="GO:0050380">
    <property type="term" value="F:undecaprenyl-diphosphatase activity"/>
    <property type="evidence" value="ECO:0007669"/>
    <property type="project" value="UniProtKB-UniRule"/>
</dbReference>
<evidence type="ECO:0000256" key="8">
    <source>
        <dbReference type="ARBA" id="ARBA00022989"/>
    </source>
</evidence>
<keyword evidence="6 14" id="KW-0812">Transmembrane</keyword>
<sequence length="250" mass="26727">MITLKIVLLGAIQGITEFLPVSSSGHLVIIQRFLGLQENLVFLDVSLHIGTLAALATFFYKDIVAACKDTKAILRILIVTAITGMIGMTFKKTFESFFNAPAPVSALLILNGLFILSTGFIKKGGRLPGYADSALMGLSQGIAITPGISRSGSTIGTLLMRKVEPGQAFRFSFLASIPAIAGAFALEAKDTDWTKIAEYRPLDVTAGIITSYLCGLLALFILKKALLGGRFHVFGYYCVLAGAAFLLLLK</sequence>
<dbReference type="EMBL" id="CP019384">
    <property type="protein sequence ID" value="QAT18008.1"/>
    <property type="molecule type" value="Genomic_DNA"/>
</dbReference>
<organism evidence="15 16">
    <name type="scientific">Velamenicoccus archaeovorus</name>
    <dbReference type="NCBI Taxonomy" id="1930593"/>
    <lineage>
        <taxon>Bacteria</taxon>
        <taxon>Pseudomonadati</taxon>
        <taxon>Candidatus Omnitrophota</taxon>
        <taxon>Candidatus Velamenicoccus</taxon>
    </lineage>
</organism>
<keyword evidence="14" id="KW-0133">Cell shape</keyword>
<feature type="transmembrane region" description="Helical" evidence="14">
    <location>
        <begin position="72"/>
        <end position="90"/>
    </location>
</feature>
<keyword evidence="14" id="KW-0961">Cell wall biogenesis/degradation</keyword>
<evidence type="ECO:0000256" key="3">
    <source>
        <dbReference type="ARBA" id="ARBA00012374"/>
    </source>
</evidence>
<keyword evidence="16" id="KW-1185">Reference proteome</keyword>
<evidence type="ECO:0000256" key="6">
    <source>
        <dbReference type="ARBA" id="ARBA00022692"/>
    </source>
</evidence>
<feature type="transmembrane region" description="Helical" evidence="14">
    <location>
        <begin position="40"/>
        <end position="60"/>
    </location>
</feature>
<evidence type="ECO:0000256" key="13">
    <source>
        <dbReference type="ARBA" id="ARBA00047594"/>
    </source>
</evidence>
<accession>A0A410P7E8</accession>
<feature type="transmembrane region" description="Helical" evidence="14">
    <location>
        <begin position="102"/>
        <end position="121"/>
    </location>
</feature>
<evidence type="ECO:0000256" key="14">
    <source>
        <dbReference type="HAMAP-Rule" id="MF_01006"/>
    </source>
</evidence>
<dbReference type="GO" id="GO:0005886">
    <property type="term" value="C:plasma membrane"/>
    <property type="evidence" value="ECO:0007669"/>
    <property type="project" value="UniProtKB-SubCell"/>
</dbReference>
<protein>
    <recommendedName>
        <fullName evidence="4 14">Undecaprenyl-diphosphatase</fullName>
        <ecNumber evidence="3 14">3.6.1.27</ecNumber>
    </recommendedName>
    <alternativeName>
        <fullName evidence="12 14">Bacitracin resistance protein</fullName>
    </alternativeName>
    <alternativeName>
        <fullName evidence="11 14">Undecaprenyl pyrophosphate phosphatase</fullName>
    </alternativeName>
</protein>
<dbReference type="PANTHER" id="PTHR30622">
    <property type="entry name" value="UNDECAPRENYL-DIPHOSPHATASE"/>
    <property type="match status" value="1"/>
</dbReference>
<keyword evidence="10 14" id="KW-0046">Antibiotic resistance</keyword>
<dbReference type="EC" id="3.6.1.27" evidence="3 14"/>
<keyword evidence="5 14" id="KW-1003">Cell membrane</keyword>
<evidence type="ECO:0000256" key="12">
    <source>
        <dbReference type="ARBA" id="ARBA00032932"/>
    </source>
</evidence>
<evidence type="ECO:0000256" key="9">
    <source>
        <dbReference type="ARBA" id="ARBA00023136"/>
    </source>
</evidence>
<evidence type="ECO:0000256" key="4">
    <source>
        <dbReference type="ARBA" id="ARBA00021581"/>
    </source>
</evidence>
<comment type="miscellaneous">
    <text evidence="14">Bacitracin is thought to be involved in the inhibition of peptidoglycan synthesis by sequestering undecaprenyl diphosphate, thereby reducing the pool of lipid carrier available.</text>
</comment>
<comment type="similarity">
    <text evidence="2 14">Belongs to the UppP family.</text>
</comment>
<gene>
    <name evidence="14" type="primary">uppP</name>
    <name evidence="15" type="ORF">BU251_03640</name>
</gene>
<keyword evidence="14" id="KW-0573">Peptidoglycan synthesis</keyword>
<dbReference type="GO" id="GO:0071555">
    <property type="term" value="P:cell wall organization"/>
    <property type="evidence" value="ECO:0007669"/>
    <property type="project" value="UniProtKB-KW"/>
</dbReference>
<feature type="transmembrane region" description="Helical" evidence="14">
    <location>
        <begin position="231"/>
        <end position="249"/>
    </location>
</feature>
<evidence type="ECO:0000256" key="7">
    <source>
        <dbReference type="ARBA" id="ARBA00022801"/>
    </source>
</evidence>
<keyword evidence="7 14" id="KW-0378">Hydrolase</keyword>
<dbReference type="GO" id="GO:0008360">
    <property type="term" value="P:regulation of cell shape"/>
    <property type="evidence" value="ECO:0007669"/>
    <property type="project" value="UniProtKB-KW"/>
</dbReference>
<dbReference type="GO" id="GO:0009252">
    <property type="term" value="P:peptidoglycan biosynthetic process"/>
    <property type="evidence" value="ECO:0007669"/>
    <property type="project" value="UniProtKB-KW"/>
</dbReference>
<dbReference type="GO" id="GO:0046677">
    <property type="term" value="P:response to antibiotic"/>
    <property type="evidence" value="ECO:0007669"/>
    <property type="project" value="UniProtKB-UniRule"/>
</dbReference>
<evidence type="ECO:0000256" key="10">
    <source>
        <dbReference type="ARBA" id="ARBA00023251"/>
    </source>
</evidence>
<dbReference type="HAMAP" id="MF_01006">
    <property type="entry name" value="Undec_diphosphatase"/>
    <property type="match status" value="1"/>
</dbReference>
<dbReference type="KEGG" id="vai:BU251_03640"/>
<dbReference type="AlphaFoldDB" id="A0A410P7E8"/>
<proteinExistence type="inferred from homology"/>
<evidence type="ECO:0000256" key="2">
    <source>
        <dbReference type="ARBA" id="ARBA00010621"/>
    </source>
</evidence>
<evidence type="ECO:0000256" key="5">
    <source>
        <dbReference type="ARBA" id="ARBA00022475"/>
    </source>
</evidence>
<reference evidence="15 16" key="1">
    <citation type="submission" date="2017-01" db="EMBL/GenBank/DDBJ databases">
        <title>First insights into the biology of 'candidatus Vampirococcus archaeovorus'.</title>
        <authorList>
            <person name="Kizina J."/>
            <person name="Jordan S."/>
            <person name="Stueber K."/>
            <person name="Reinhardt R."/>
            <person name="Harder J."/>
        </authorList>
    </citation>
    <scope>NUCLEOTIDE SEQUENCE [LARGE SCALE GENOMIC DNA]</scope>
    <source>
        <strain evidence="15 16">LiM</strain>
    </source>
</reference>
<comment type="subcellular location">
    <subcellularLocation>
        <location evidence="1 14">Cell membrane</location>
        <topology evidence="1 14">Multi-pass membrane protein</topology>
    </subcellularLocation>
</comment>
<evidence type="ECO:0000313" key="16">
    <source>
        <dbReference type="Proteomes" id="UP000287243"/>
    </source>
</evidence>
<comment type="catalytic activity">
    <reaction evidence="13 14">
        <text>di-trans,octa-cis-undecaprenyl diphosphate + H2O = di-trans,octa-cis-undecaprenyl phosphate + phosphate + H(+)</text>
        <dbReference type="Rhea" id="RHEA:28094"/>
        <dbReference type="ChEBI" id="CHEBI:15377"/>
        <dbReference type="ChEBI" id="CHEBI:15378"/>
        <dbReference type="ChEBI" id="CHEBI:43474"/>
        <dbReference type="ChEBI" id="CHEBI:58405"/>
        <dbReference type="ChEBI" id="CHEBI:60392"/>
        <dbReference type="EC" id="3.6.1.27"/>
    </reaction>
</comment>
<dbReference type="Proteomes" id="UP000287243">
    <property type="component" value="Chromosome"/>
</dbReference>
<keyword evidence="9 14" id="KW-0472">Membrane</keyword>
<dbReference type="InterPro" id="IPR003824">
    <property type="entry name" value="UppP"/>
</dbReference>
<feature type="transmembrane region" description="Helical" evidence="14">
    <location>
        <begin position="168"/>
        <end position="186"/>
    </location>
</feature>
<name>A0A410P7E8_VELA1</name>
<evidence type="ECO:0000256" key="1">
    <source>
        <dbReference type="ARBA" id="ARBA00004651"/>
    </source>
</evidence>
<dbReference type="Pfam" id="PF02673">
    <property type="entry name" value="BacA"/>
    <property type="match status" value="1"/>
</dbReference>